<evidence type="ECO:0000313" key="1">
    <source>
        <dbReference type="EMBL" id="KAF1937628.1"/>
    </source>
</evidence>
<evidence type="ECO:0000313" key="2">
    <source>
        <dbReference type="Proteomes" id="UP000800038"/>
    </source>
</evidence>
<keyword evidence="2" id="KW-1185">Reference proteome</keyword>
<accession>A0A6A5SDK2</accession>
<sequence>MGALLKSRSFLLFPCESSQFQHPGLRLLLLWLVRVDGVPPPPDQPRCSVPFMNDSGRPILRALLGLLHNHPFAAGISRAPHFSYRRCFLPYVRSLARFVDPLSLVRLPVALLSPVSLLVR</sequence>
<protein>
    <submittedName>
        <fullName evidence="1">Uncharacterized protein</fullName>
    </submittedName>
</protein>
<organism evidence="1 2">
    <name type="scientific">Clathrospora elynae</name>
    <dbReference type="NCBI Taxonomy" id="706981"/>
    <lineage>
        <taxon>Eukaryota</taxon>
        <taxon>Fungi</taxon>
        <taxon>Dikarya</taxon>
        <taxon>Ascomycota</taxon>
        <taxon>Pezizomycotina</taxon>
        <taxon>Dothideomycetes</taxon>
        <taxon>Pleosporomycetidae</taxon>
        <taxon>Pleosporales</taxon>
        <taxon>Diademaceae</taxon>
        <taxon>Clathrospora</taxon>
    </lineage>
</organism>
<reference evidence="1" key="1">
    <citation type="journal article" date="2020" name="Stud. Mycol.">
        <title>101 Dothideomycetes genomes: a test case for predicting lifestyles and emergence of pathogens.</title>
        <authorList>
            <person name="Haridas S."/>
            <person name="Albert R."/>
            <person name="Binder M."/>
            <person name="Bloem J."/>
            <person name="Labutti K."/>
            <person name="Salamov A."/>
            <person name="Andreopoulos B."/>
            <person name="Baker S."/>
            <person name="Barry K."/>
            <person name="Bills G."/>
            <person name="Bluhm B."/>
            <person name="Cannon C."/>
            <person name="Castanera R."/>
            <person name="Culley D."/>
            <person name="Daum C."/>
            <person name="Ezra D."/>
            <person name="Gonzalez J."/>
            <person name="Henrissat B."/>
            <person name="Kuo A."/>
            <person name="Liang C."/>
            <person name="Lipzen A."/>
            <person name="Lutzoni F."/>
            <person name="Magnuson J."/>
            <person name="Mondo S."/>
            <person name="Nolan M."/>
            <person name="Ohm R."/>
            <person name="Pangilinan J."/>
            <person name="Park H.-J."/>
            <person name="Ramirez L."/>
            <person name="Alfaro M."/>
            <person name="Sun H."/>
            <person name="Tritt A."/>
            <person name="Yoshinaga Y."/>
            <person name="Zwiers L.-H."/>
            <person name="Turgeon B."/>
            <person name="Goodwin S."/>
            <person name="Spatafora J."/>
            <person name="Crous P."/>
            <person name="Grigoriev I."/>
        </authorList>
    </citation>
    <scope>NUCLEOTIDE SEQUENCE</scope>
    <source>
        <strain evidence="1">CBS 161.51</strain>
    </source>
</reference>
<dbReference type="EMBL" id="ML976131">
    <property type="protein sequence ID" value="KAF1937628.1"/>
    <property type="molecule type" value="Genomic_DNA"/>
</dbReference>
<gene>
    <name evidence="1" type="ORF">EJ02DRAFT_49782</name>
</gene>
<proteinExistence type="predicted"/>
<dbReference type="Proteomes" id="UP000800038">
    <property type="component" value="Unassembled WGS sequence"/>
</dbReference>
<name>A0A6A5SDK2_9PLEO</name>
<dbReference type="AlphaFoldDB" id="A0A6A5SDK2"/>